<comment type="caution">
    <text evidence="8">The sequence shown here is derived from an EMBL/GenBank/DDBJ whole genome shotgun (WGS) entry which is preliminary data.</text>
</comment>
<dbReference type="Gene3D" id="1.50.40.10">
    <property type="entry name" value="Mitochondrial carrier domain"/>
    <property type="match status" value="1"/>
</dbReference>
<dbReference type="InterPro" id="IPR042164">
    <property type="entry name" value="SLC25A44"/>
</dbReference>
<name>A0AA88XYG0_PINIB</name>
<evidence type="ECO:0000256" key="2">
    <source>
        <dbReference type="ARBA" id="ARBA00006375"/>
    </source>
</evidence>
<dbReference type="SUPFAM" id="SSF103506">
    <property type="entry name" value="Mitochondrial carrier"/>
    <property type="match status" value="1"/>
</dbReference>
<evidence type="ECO:0000256" key="7">
    <source>
        <dbReference type="SAM" id="Phobius"/>
    </source>
</evidence>
<gene>
    <name evidence="8" type="ORF">FSP39_000060</name>
</gene>
<feature type="transmembrane region" description="Helical" evidence="7">
    <location>
        <begin position="204"/>
        <end position="226"/>
    </location>
</feature>
<dbReference type="GO" id="GO:0009083">
    <property type="term" value="P:branched-chain amino acid catabolic process"/>
    <property type="evidence" value="ECO:0007669"/>
    <property type="project" value="InterPro"/>
</dbReference>
<evidence type="ECO:0000256" key="1">
    <source>
        <dbReference type="ARBA" id="ARBA00004141"/>
    </source>
</evidence>
<dbReference type="GO" id="GO:0015658">
    <property type="term" value="F:branched-chain amino acid transmembrane transporter activity"/>
    <property type="evidence" value="ECO:0007669"/>
    <property type="project" value="InterPro"/>
</dbReference>
<dbReference type="AlphaFoldDB" id="A0AA88XYG0"/>
<dbReference type="GO" id="GO:0005739">
    <property type="term" value="C:mitochondrion"/>
    <property type="evidence" value="ECO:0007669"/>
    <property type="project" value="InterPro"/>
</dbReference>
<proteinExistence type="inferred from homology"/>
<evidence type="ECO:0000256" key="5">
    <source>
        <dbReference type="PROSITE-ProRule" id="PRU00282"/>
    </source>
</evidence>
<feature type="repeat" description="Solcar" evidence="5">
    <location>
        <begin position="121"/>
        <end position="229"/>
    </location>
</feature>
<dbReference type="Proteomes" id="UP001186944">
    <property type="component" value="Unassembled WGS sequence"/>
</dbReference>
<dbReference type="PANTHER" id="PTHR46314:SF2">
    <property type="entry name" value="SOLUTE CARRIER FAMILY 25 MEMBER 44"/>
    <property type="match status" value="1"/>
</dbReference>
<evidence type="ECO:0000256" key="6">
    <source>
        <dbReference type="RuleBase" id="RU000488"/>
    </source>
</evidence>
<comment type="subcellular location">
    <subcellularLocation>
        <location evidence="1">Membrane</location>
        <topology evidence="1">Multi-pass membrane protein</topology>
    </subcellularLocation>
</comment>
<evidence type="ECO:0000313" key="9">
    <source>
        <dbReference type="Proteomes" id="UP001186944"/>
    </source>
</evidence>
<protein>
    <submittedName>
        <fullName evidence="8">Uncharacterized protein</fullName>
    </submittedName>
</protein>
<dbReference type="EMBL" id="VSWD01000008">
    <property type="protein sequence ID" value="KAK3094303.1"/>
    <property type="molecule type" value="Genomic_DNA"/>
</dbReference>
<accession>A0AA88XYG0</accession>
<keyword evidence="9" id="KW-1185">Reference proteome</keyword>
<dbReference type="PANTHER" id="PTHR46314">
    <property type="entry name" value="SOLUTE CARRIER FAMILY 25 MEMBER 44"/>
    <property type="match status" value="1"/>
</dbReference>
<feature type="repeat" description="Solcar" evidence="5">
    <location>
        <begin position="29"/>
        <end position="113"/>
    </location>
</feature>
<dbReference type="PROSITE" id="PS50920">
    <property type="entry name" value="SOLCAR"/>
    <property type="match status" value="2"/>
</dbReference>
<keyword evidence="3 5" id="KW-0812">Transmembrane</keyword>
<keyword evidence="4 5" id="KW-0472">Membrane</keyword>
<dbReference type="Pfam" id="PF00153">
    <property type="entry name" value="Mito_carr"/>
    <property type="match status" value="2"/>
</dbReference>
<dbReference type="GO" id="GO:0016020">
    <property type="term" value="C:membrane"/>
    <property type="evidence" value="ECO:0007669"/>
    <property type="project" value="UniProtKB-SubCell"/>
</dbReference>
<evidence type="ECO:0000256" key="3">
    <source>
        <dbReference type="ARBA" id="ARBA00022692"/>
    </source>
</evidence>
<keyword evidence="7" id="KW-1133">Transmembrane helix</keyword>
<reference evidence="8" key="1">
    <citation type="submission" date="2019-08" db="EMBL/GenBank/DDBJ databases">
        <title>The improved chromosome-level genome for the pearl oyster Pinctada fucata martensii using PacBio sequencing and Hi-C.</title>
        <authorList>
            <person name="Zheng Z."/>
        </authorList>
    </citation>
    <scope>NUCLEOTIDE SEQUENCE</scope>
    <source>
        <strain evidence="8">ZZ-2019</strain>
        <tissue evidence="8">Adductor muscle</tissue>
    </source>
</reference>
<dbReference type="InterPro" id="IPR023395">
    <property type="entry name" value="MCP_dom_sf"/>
</dbReference>
<comment type="similarity">
    <text evidence="2 6">Belongs to the mitochondrial carrier (TC 2.A.29) family.</text>
</comment>
<dbReference type="InterPro" id="IPR018108">
    <property type="entry name" value="MCP_transmembrane"/>
</dbReference>
<keyword evidence="6" id="KW-0813">Transport</keyword>
<organism evidence="8 9">
    <name type="scientific">Pinctada imbricata</name>
    <name type="common">Atlantic pearl-oyster</name>
    <name type="synonym">Pinctada martensii</name>
    <dbReference type="NCBI Taxonomy" id="66713"/>
    <lineage>
        <taxon>Eukaryota</taxon>
        <taxon>Metazoa</taxon>
        <taxon>Spiralia</taxon>
        <taxon>Lophotrochozoa</taxon>
        <taxon>Mollusca</taxon>
        <taxon>Bivalvia</taxon>
        <taxon>Autobranchia</taxon>
        <taxon>Pteriomorphia</taxon>
        <taxon>Pterioida</taxon>
        <taxon>Pterioidea</taxon>
        <taxon>Pteriidae</taxon>
        <taxon>Pinctada</taxon>
    </lineage>
</organism>
<sequence>MSDQLSPEDGGQGLGTKKIPVIHYDMLDKSRFYPLIIVSNSSIRMIIFPFTNLTTKLQAQRGNNMYSSLWDCIVKTKQQEGLPGFYKGGAVRILGQIPSSFVYITTLERSKFELRQMFPNYEYTCSAVAGMLASLAAQVIGNPIEIVSQTLILMSKGDQKATSGKNIDLIDISKEVRTKKGFSRVKSIFLAVHKQRGLQGFWKGYQLSAITMAIGSAFWWPLYFFFSGKRFDLQFAYIEDLK</sequence>
<evidence type="ECO:0000256" key="4">
    <source>
        <dbReference type="ARBA" id="ARBA00023136"/>
    </source>
</evidence>
<evidence type="ECO:0000313" key="8">
    <source>
        <dbReference type="EMBL" id="KAK3094303.1"/>
    </source>
</evidence>